<dbReference type="GO" id="GO:0051287">
    <property type="term" value="F:NAD binding"/>
    <property type="evidence" value="ECO:0007669"/>
    <property type="project" value="InterPro"/>
</dbReference>
<dbReference type="RefSeq" id="WP_114547208.1">
    <property type="nucleotide sequence ID" value="NZ_PPTT01000026.1"/>
</dbReference>
<evidence type="ECO:0000256" key="11">
    <source>
        <dbReference type="PIRSR" id="PIRSR000099-2"/>
    </source>
</evidence>
<feature type="binding site" evidence="8 12">
    <location>
        <position position="255"/>
    </location>
    <ligand>
        <name>substrate</name>
    </ligand>
</feature>
<feature type="binding site" evidence="8 13">
    <location>
        <position position="416"/>
    </location>
    <ligand>
        <name>Zn(2+)</name>
        <dbReference type="ChEBI" id="CHEBI:29105"/>
    </ligand>
</feature>
<dbReference type="EC" id="1.1.1.23" evidence="8"/>
<organism evidence="16 18">
    <name type="scientific">Eggerthella sinensis</name>
    <dbReference type="NCBI Taxonomy" id="242230"/>
    <lineage>
        <taxon>Bacteria</taxon>
        <taxon>Bacillati</taxon>
        <taxon>Actinomycetota</taxon>
        <taxon>Coriobacteriia</taxon>
        <taxon>Eggerthellales</taxon>
        <taxon>Eggerthellaceae</taxon>
        <taxon>Eggerthella</taxon>
    </lineage>
</organism>
<comment type="caution">
    <text evidence="16">The sequence shown here is derived from an EMBL/GenBank/DDBJ whole genome shotgun (WGS) entry which is preliminary data.</text>
</comment>
<accession>A0A3N0IYN1</accession>
<reference evidence="16" key="3">
    <citation type="journal article" date="2019" name="Microbiol. Resour. Announc.">
        <title>Draft Genome Sequences of Type Strains of Gordonibacter faecihominis, Paraeggerthella hongkongensis, Parvibacter caecicola,Slackia equolifaciens, Slackia faecicanis, and Slackia isoflavoniconvertens.</title>
        <authorList>
            <person name="Danylec N."/>
            <person name="Stoll D.A."/>
            <person name="Dotsch A."/>
            <person name="Huch M."/>
        </authorList>
    </citation>
    <scope>NUCLEOTIDE SEQUENCE</scope>
    <source>
        <strain evidence="16">DSM 16107</strain>
    </source>
</reference>
<evidence type="ECO:0000256" key="6">
    <source>
        <dbReference type="ARBA" id="ARBA00022833"/>
    </source>
</evidence>
<comment type="similarity">
    <text evidence="3 8 9 14">Belongs to the histidinol dehydrogenase family.</text>
</comment>
<comment type="catalytic activity">
    <reaction evidence="8">
        <text>L-histidinol + 2 NAD(+) + H2O = L-histidine + 2 NADH + 3 H(+)</text>
        <dbReference type="Rhea" id="RHEA:20641"/>
        <dbReference type="ChEBI" id="CHEBI:15377"/>
        <dbReference type="ChEBI" id="CHEBI:15378"/>
        <dbReference type="ChEBI" id="CHEBI:57540"/>
        <dbReference type="ChEBI" id="CHEBI:57595"/>
        <dbReference type="ChEBI" id="CHEBI:57699"/>
        <dbReference type="ChEBI" id="CHEBI:57945"/>
        <dbReference type="EC" id="1.1.1.23"/>
    </reaction>
</comment>
<dbReference type="AlphaFoldDB" id="A0A3N0IYN1"/>
<evidence type="ECO:0000313" key="17">
    <source>
        <dbReference type="Proteomes" id="UP000253817"/>
    </source>
</evidence>
<dbReference type="PANTHER" id="PTHR21256">
    <property type="entry name" value="HISTIDINOL DEHYDROGENASE HDH"/>
    <property type="match status" value="1"/>
</dbReference>
<dbReference type="Gene3D" id="3.40.50.1980">
    <property type="entry name" value="Nitrogenase molybdenum iron protein domain"/>
    <property type="match status" value="2"/>
</dbReference>
<dbReference type="GO" id="GO:0000105">
    <property type="term" value="P:L-histidine biosynthetic process"/>
    <property type="evidence" value="ECO:0007669"/>
    <property type="project" value="UniProtKB-UniRule"/>
</dbReference>
<dbReference type="Pfam" id="PF00815">
    <property type="entry name" value="Histidinol_dh"/>
    <property type="match status" value="1"/>
</dbReference>
<comment type="function">
    <text evidence="1 8">Catalyzes the sequential NAD-dependent oxidations of L-histidinol to L-histidinaldehyde and then to L-histidine.</text>
</comment>
<dbReference type="EMBL" id="PPTT01000026">
    <property type="protein sequence ID" value="RDB67408.1"/>
    <property type="molecule type" value="Genomic_DNA"/>
</dbReference>
<reference evidence="15 17" key="1">
    <citation type="journal article" date="2018" name="Elife">
        <title>Discovery and characterization of a prevalent human gut bacterial enzyme sufficient for the inactivation of a family of plant toxins.</title>
        <authorList>
            <person name="Koppel N."/>
            <person name="Bisanz J.E."/>
            <person name="Pandelia M.E."/>
            <person name="Turnbaugh P.J."/>
            <person name="Balskus E.P."/>
        </authorList>
    </citation>
    <scope>NUCLEOTIDE SEQUENCE [LARGE SCALE GENOMIC DNA]</scope>
    <source>
        <strain evidence="15 17">DSM 16107</strain>
    </source>
</reference>
<dbReference type="CDD" id="cd06572">
    <property type="entry name" value="Histidinol_dh"/>
    <property type="match status" value="1"/>
</dbReference>
<evidence type="ECO:0000256" key="9">
    <source>
        <dbReference type="PIRNR" id="PIRNR000099"/>
    </source>
</evidence>
<gene>
    <name evidence="8 16" type="primary">hisD</name>
    <name evidence="15" type="ORF">C1876_13290</name>
    <name evidence="16" type="ORF">DMP09_06365</name>
</gene>
<keyword evidence="17" id="KW-1185">Reference proteome</keyword>
<dbReference type="InterPro" id="IPR022695">
    <property type="entry name" value="Histidinol_DH_monofunct"/>
</dbReference>
<evidence type="ECO:0000256" key="4">
    <source>
        <dbReference type="ARBA" id="ARBA00016531"/>
    </source>
</evidence>
<keyword evidence="6 8" id="KW-0862">Zinc</keyword>
<dbReference type="GO" id="GO:0004399">
    <property type="term" value="F:histidinol dehydrogenase activity"/>
    <property type="evidence" value="ECO:0007669"/>
    <property type="project" value="UniProtKB-UniRule"/>
</dbReference>
<dbReference type="InterPro" id="IPR012131">
    <property type="entry name" value="Hstdl_DH"/>
</dbReference>
<dbReference type="NCBIfam" id="TIGR00069">
    <property type="entry name" value="hisD"/>
    <property type="match status" value="1"/>
</dbReference>
<evidence type="ECO:0000256" key="5">
    <source>
        <dbReference type="ARBA" id="ARBA00022723"/>
    </source>
</evidence>
<protein>
    <recommendedName>
        <fullName evidence="4 8">Histidinol dehydrogenase</fullName>
        <shortName evidence="8">HDH</shortName>
        <ecNumber evidence="8">1.1.1.23</ecNumber>
    </recommendedName>
</protein>
<feature type="binding site" evidence="8 12">
    <location>
        <position position="357"/>
    </location>
    <ligand>
        <name>substrate</name>
    </ligand>
</feature>
<dbReference type="PIRSF" id="PIRSF000099">
    <property type="entry name" value="Histidinol_dh"/>
    <property type="match status" value="1"/>
</dbReference>
<evidence type="ECO:0000256" key="2">
    <source>
        <dbReference type="ARBA" id="ARBA00004940"/>
    </source>
</evidence>
<comment type="cofactor">
    <cofactor evidence="8 13">
        <name>Zn(2+)</name>
        <dbReference type="ChEBI" id="CHEBI:29105"/>
    </cofactor>
    <text evidence="8 13">Binds 1 zinc ion per subunit.</text>
</comment>
<keyword evidence="8 11" id="KW-0520">NAD</keyword>
<feature type="binding site" evidence="8 12">
    <location>
        <position position="411"/>
    </location>
    <ligand>
        <name>substrate</name>
    </ligand>
</feature>
<sequence>MRRIILKPGEQFTNSHLKRTGAFNAAALTAATAIVEGVRERGDEALRAYTEQFDGVRVEDFRVSQAAIAEAIVNVNDKTAAALRQAAVQIRDFHERQKQQSWFTVREDGALVGSKVEPLESVGIYVPGGRALYPSSVLMNALPAAVAGVKRIVCVTPPTADGTLDPAILEACRISGVTEIYAVGGAQAIAALAYGTESIAPVAKITGPGNAYVAAAKKVVSGDVGIDMIAGPSEVCVVADSTADPALVAIDLMAQAEHDPLAACYLVTFDAEYADEVERMVERHLQTSTRAEITAASLADQGLIVVCDSMPQAIEAVNVIAPEHLELHVDHAFDLLGAIRNAGAIFLGAWTPEAVGDYAAGPNHTLPTGGTARYASPLSVDEFVKKSSVIQYSSQALVRDADMVMTIARHEGLWAHAMSVEMRKNLLATGNVYGMEAGGREGGDGAGRAGSGNADA</sequence>
<dbReference type="Proteomes" id="UP000270112">
    <property type="component" value="Unassembled WGS sequence"/>
</dbReference>
<evidence type="ECO:0000256" key="13">
    <source>
        <dbReference type="PIRSR" id="PIRSR000099-4"/>
    </source>
</evidence>
<evidence type="ECO:0000256" key="1">
    <source>
        <dbReference type="ARBA" id="ARBA00003850"/>
    </source>
</evidence>
<dbReference type="FunFam" id="3.40.50.1980:FF:000001">
    <property type="entry name" value="Histidinol dehydrogenase"/>
    <property type="match status" value="1"/>
</dbReference>
<reference evidence="18" key="2">
    <citation type="submission" date="2018-05" db="EMBL/GenBank/DDBJ databases">
        <title>Genome Sequencing of selected type strains of the family Eggerthellaceae.</title>
        <authorList>
            <person name="Danylec N."/>
            <person name="Stoll D.A."/>
            <person name="Doetsch A."/>
            <person name="Huch M."/>
        </authorList>
    </citation>
    <scope>NUCLEOTIDE SEQUENCE [LARGE SCALE GENOMIC DNA]</scope>
    <source>
        <strain evidence="18">DSM 16107</strain>
    </source>
</reference>
<dbReference type="GO" id="GO:0008270">
    <property type="term" value="F:zinc ion binding"/>
    <property type="evidence" value="ECO:0007669"/>
    <property type="project" value="UniProtKB-UniRule"/>
</dbReference>
<feature type="binding site" evidence="8 13">
    <location>
        <position position="255"/>
    </location>
    <ligand>
        <name>Zn(2+)</name>
        <dbReference type="ChEBI" id="CHEBI:29105"/>
    </ligand>
</feature>
<dbReference type="FunFam" id="3.40.50.1980:FF:000026">
    <property type="entry name" value="Histidinol dehydrogenase"/>
    <property type="match status" value="1"/>
</dbReference>
<evidence type="ECO:0000313" key="18">
    <source>
        <dbReference type="Proteomes" id="UP000270112"/>
    </source>
</evidence>
<keyword evidence="8" id="KW-0028">Amino-acid biosynthesis</keyword>
<feature type="active site" description="Proton acceptor" evidence="8 10">
    <location>
        <position position="324"/>
    </location>
</feature>
<evidence type="ECO:0000313" key="16">
    <source>
        <dbReference type="EMBL" id="RNM42088.1"/>
    </source>
</evidence>
<dbReference type="Gene3D" id="1.20.5.1300">
    <property type="match status" value="1"/>
</dbReference>
<proteinExistence type="inferred from homology"/>
<evidence type="ECO:0000313" key="15">
    <source>
        <dbReference type="EMBL" id="RDB67408.1"/>
    </source>
</evidence>
<evidence type="ECO:0000256" key="12">
    <source>
        <dbReference type="PIRSR" id="PIRSR000099-3"/>
    </source>
</evidence>
<evidence type="ECO:0000256" key="7">
    <source>
        <dbReference type="ARBA" id="ARBA00023002"/>
    </source>
</evidence>
<feature type="binding site" evidence="8 12">
    <location>
        <position position="416"/>
    </location>
    <ligand>
        <name>substrate</name>
    </ligand>
</feature>
<evidence type="ECO:0000256" key="3">
    <source>
        <dbReference type="ARBA" id="ARBA00010178"/>
    </source>
</evidence>
<evidence type="ECO:0000256" key="10">
    <source>
        <dbReference type="PIRSR" id="PIRSR000099-1"/>
    </source>
</evidence>
<dbReference type="UniPathway" id="UPA00031">
    <property type="reaction ID" value="UER00014"/>
</dbReference>
<feature type="binding site" evidence="8 11">
    <location>
        <position position="210"/>
    </location>
    <ligand>
        <name>NAD(+)</name>
        <dbReference type="ChEBI" id="CHEBI:57540"/>
    </ligand>
</feature>
<dbReference type="EMBL" id="QICC01000019">
    <property type="protein sequence ID" value="RNM42088.1"/>
    <property type="molecule type" value="Genomic_DNA"/>
</dbReference>
<feature type="binding site" evidence="8 11">
    <location>
        <position position="125"/>
    </location>
    <ligand>
        <name>NAD(+)</name>
        <dbReference type="ChEBI" id="CHEBI:57540"/>
    </ligand>
</feature>
<dbReference type="GO" id="GO:0005829">
    <property type="term" value="C:cytosol"/>
    <property type="evidence" value="ECO:0007669"/>
    <property type="project" value="TreeGrafter"/>
</dbReference>
<keyword evidence="5 8" id="KW-0479">Metal-binding</keyword>
<feature type="binding site" evidence="8 13">
    <location>
        <position position="258"/>
    </location>
    <ligand>
        <name>Zn(2+)</name>
        <dbReference type="ChEBI" id="CHEBI:29105"/>
    </ligand>
</feature>
<dbReference type="PRINTS" id="PR00083">
    <property type="entry name" value="HOLDHDRGNASE"/>
</dbReference>
<feature type="binding site" evidence="8 13">
    <location>
        <position position="357"/>
    </location>
    <ligand>
        <name>Zn(2+)</name>
        <dbReference type="ChEBI" id="CHEBI:29105"/>
    </ligand>
</feature>
<dbReference type="InterPro" id="IPR016161">
    <property type="entry name" value="Ald_DH/histidinol_DH"/>
</dbReference>
<name>A0A3N0IYN1_9ACTN</name>
<keyword evidence="8" id="KW-0368">Histidine biosynthesis</keyword>
<dbReference type="Proteomes" id="UP000253817">
    <property type="component" value="Unassembled WGS sequence"/>
</dbReference>
<feature type="binding site" evidence="8 12">
    <location>
        <position position="258"/>
    </location>
    <ligand>
        <name>substrate</name>
    </ligand>
</feature>
<comment type="pathway">
    <text evidence="2 8">Amino-acid biosynthesis; L-histidine biosynthesis; L-histidine from 5-phospho-alpha-D-ribose 1-diphosphate: step 9/9.</text>
</comment>
<evidence type="ECO:0000256" key="8">
    <source>
        <dbReference type="HAMAP-Rule" id="MF_01024"/>
    </source>
</evidence>
<dbReference type="HAMAP" id="MF_01024">
    <property type="entry name" value="HisD"/>
    <property type="match status" value="1"/>
</dbReference>
<keyword evidence="7 8" id="KW-0560">Oxidoreductase</keyword>
<feature type="active site" description="Proton acceptor" evidence="8 10">
    <location>
        <position position="323"/>
    </location>
</feature>
<dbReference type="PANTHER" id="PTHR21256:SF2">
    <property type="entry name" value="HISTIDINE BIOSYNTHESIS TRIFUNCTIONAL PROTEIN"/>
    <property type="match status" value="1"/>
</dbReference>
<dbReference type="SUPFAM" id="SSF53720">
    <property type="entry name" value="ALDH-like"/>
    <property type="match status" value="1"/>
</dbReference>
<feature type="binding site" evidence="8 12">
    <location>
        <position position="233"/>
    </location>
    <ligand>
        <name>substrate</name>
    </ligand>
</feature>
<feature type="binding site" evidence="8 12">
    <location>
        <position position="324"/>
    </location>
    <ligand>
        <name>substrate</name>
    </ligand>
</feature>
<dbReference type="OrthoDB" id="9805269at2"/>
<feature type="binding site" evidence="8 11">
    <location>
        <position position="187"/>
    </location>
    <ligand>
        <name>NAD(+)</name>
        <dbReference type="ChEBI" id="CHEBI:57540"/>
    </ligand>
</feature>
<evidence type="ECO:0000256" key="14">
    <source>
        <dbReference type="RuleBase" id="RU004175"/>
    </source>
</evidence>